<evidence type="ECO:0000256" key="3">
    <source>
        <dbReference type="ARBA" id="ARBA00022452"/>
    </source>
</evidence>
<dbReference type="GO" id="GO:0009279">
    <property type="term" value="C:cell outer membrane"/>
    <property type="evidence" value="ECO:0007669"/>
    <property type="project" value="UniProtKB-SubCell"/>
</dbReference>
<evidence type="ECO:0000256" key="6">
    <source>
        <dbReference type="ARBA" id="ARBA00023004"/>
    </source>
</evidence>
<dbReference type="AlphaFoldDB" id="T0GSX3"/>
<comment type="similarity">
    <text evidence="11 12">Belongs to the TonB-dependent receptor family.</text>
</comment>
<dbReference type="InterPro" id="IPR000531">
    <property type="entry name" value="Beta-barrel_TonB"/>
</dbReference>
<evidence type="ECO:0008006" key="17">
    <source>
        <dbReference type="Google" id="ProtNLM"/>
    </source>
</evidence>
<evidence type="ECO:0000256" key="8">
    <source>
        <dbReference type="ARBA" id="ARBA00023077"/>
    </source>
</evidence>
<proteinExistence type="inferred from homology"/>
<dbReference type="InterPro" id="IPR012910">
    <property type="entry name" value="Plug_dom"/>
</dbReference>
<sequence length="757" mass="82128">MTVTAITSAQIENLQIKNFQDVQVLSPGLSFRESGTQGTVTSLRGISSTVTTSAPAAVVIYLNEVPINDFVAFQGIYDIGQIEVLRGPQGTLRGVAAPVGSITIGTRRPDLNDYGGTFIATGTDQPSFNGQAAVNVPIIKEKLAVRIAGLFDVNRNGDLHNPVTDVKSRADTKSIRASVLFQPINPLSIFAYYQYMRANRYDLTRVDGTGFVPTADQPFPAGYNGPVIRDGRDGIAVQENVTLRQFMSNNASINAKLNIADEASLSYIFGYSQFKSFTGLNSGDTDTGNAVLNYSPGQLFHTDSKGTMHELRLDSMGGDRLFDYSIGVNYLKTANRVPTNVGNNRGYAIAPGSNPPSGPATLLGSDILIPETRVEKSAFASATLHLPTRTDVTFGARRIHFKRDQGFQFWLTTDGVRDTFAAGPVSQTPTKPLLDTPSNSDIKAWVYDAKVVQHLDDDKIVYFSYGRGFRGPGANRGVDLPVLDFLRNLTPEKSDSYEVGFKGDFFDRRVRLNFDVFQQDYKGFNSVAGDIPFCMGSVAAFGFCSVTQGQVVFPGNARVRGFEGELSVNITDRWTASGTVAYAKSHFKNAQVPYRPDLNGDGIPDSNDQLAVAPGGLSVANPIFFRTSNGPISEVPKWNFTVQSEYTQPLSGNMEGFIRGLFSYQGKRSDVSGANTYAAEPILNLYVGAREIVPGLEVTLFARNIFDTQKLTFRGADIVTSVPGSSASGLINTGYHEVRYGAPREIGITARFVFGSD</sequence>
<protein>
    <recommendedName>
        <fullName evidence="17">TonB-denpendent receptor</fullName>
    </recommendedName>
</protein>
<evidence type="ECO:0000313" key="15">
    <source>
        <dbReference type="EMBL" id="EQB07026.1"/>
    </source>
</evidence>
<keyword evidence="16" id="KW-1185">Reference proteome</keyword>
<keyword evidence="9 11" id="KW-0472">Membrane</keyword>
<evidence type="ECO:0000256" key="9">
    <source>
        <dbReference type="ARBA" id="ARBA00023136"/>
    </source>
</evidence>
<dbReference type="PATRIC" id="fig|1329909.3.peg.1991"/>
<keyword evidence="2 11" id="KW-0813">Transport</keyword>
<evidence type="ECO:0000313" key="16">
    <source>
        <dbReference type="Proteomes" id="UP000015525"/>
    </source>
</evidence>
<evidence type="ECO:0000256" key="2">
    <source>
        <dbReference type="ARBA" id="ARBA00022448"/>
    </source>
</evidence>
<keyword evidence="3 11" id="KW-1134">Transmembrane beta strand</keyword>
<dbReference type="Pfam" id="PF00593">
    <property type="entry name" value="TonB_dep_Rec_b-barrel"/>
    <property type="match status" value="1"/>
</dbReference>
<evidence type="ECO:0000256" key="7">
    <source>
        <dbReference type="ARBA" id="ARBA00023065"/>
    </source>
</evidence>
<evidence type="ECO:0000256" key="4">
    <source>
        <dbReference type="ARBA" id="ARBA00022496"/>
    </source>
</evidence>
<dbReference type="Gene3D" id="2.40.170.20">
    <property type="entry name" value="TonB-dependent receptor, beta-barrel domain"/>
    <property type="match status" value="1"/>
</dbReference>
<comment type="caution">
    <text evidence="15">The sequence shown here is derived from an EMBL/GenBank/DDBJ whole genome shotgun (WGS) entry which is preliminary data.</text>
</comment>
<comment type="subcellular location">
    <subcellularLocation>
        <location evidence="1 11">Cell outer membrane</location>
        <topology evidence="1 11">Multi-pass membrane protein</topology>
    </subcellularLocation>
</comment>
<evidence type="ECO:0000256" key="1">
    <source>
        <dbReference type="ARBA" id="ARBA00004571"/>
    </source>
</evidence>
<keyword evidence="4" id="KW-0410">Iron transport</keyword>
<accession>T0GSX3</accession>
<evidence type="ECO:0000256" key="5">
    <source>
        <dbReference type="ARBA" id="ARBA00022692"/>
    </source>
</evidence>
<dbReference type="PROSITE" id="PS52016">
    <property type="entry name" value="TONB_DEPENDENT_REC_3"/>
    <property type="match status" value="1"/>
</dbReference>
<evidence type="ECO:0000259" key="13">
    <source>
        <dbReference type="Pfam" id="PF00593"/>
    </source>
</evidence>
<organism evidence="15 16">
    <name type="scientific">Sphingobium quisquiliarum P25</name>
    <dbReference type="NCBI Taxonomy" id="1329909"/>
    <lineage>
        <taxon>Bacteria</taxon>
        <taxon>Pseudomonadati</taxon>
        <taxon>Pseudomonadota</taxon>
        <taxon>Alphaproteobacteria</taxon>
        <taxon>Sphingomonadales</taxon>
        <taxon>Sphingomonadaceae</taxon>
        <taxon>Sphingobium</taxon>
    </lineage>
</organism>
<dbReference type="InterPro" id="IPR039426">
    <property type="entry name" value="TonB-dep_rcpt-like"/>
</dbReference>
<dbReference type="SUPFAM" id="SSF56935">
    <property type="entry name" value="Porins"/>
    <property type="match status" value="1"/>
</dbReference>
<keyword evidence="6" id="KW-0408">Iron</keyword>
<dbReference type="EMBL" id="ATHO01000087">
    <property type="protein sequence ID" value="EQB07026.1"/>
    <property type="molecule type" value="Genomic_DNA"/>
</dbReference>
<feature type="domain" description="TonB-dependent receptor plug" evidence="14">
    <location>
        <begin position="2"/>
        <end position="100"/>
    </location>
</feature>
<dbReference type="Proteomes" id="UP000015525">
    <property type="component" value="Unassembled WGS sequence"/>
</dbReference>
<feature type="domain" description="TonB-dependent receptor-like beta-barrel" evidence="13">
    <location>
        <begin position="198"/>
        <end position="687"/>
    </location>
</feature>
<keyword evidence="7" id="KW-0406">Ion transport</keyword>
<evidence type="ECO:0000259" key="14">
    <source>
        <dbReference type="Pfam" id="PF07715"/>
    </source>
</evidence>
<evidence type="ECO:0000256" key="10">
    <source>
        <dbReference type="ARBA" id="ARBA00023237"/>
    </source>
</evidence>
<evidence type="ECO:0000256" key="12">
    <source>
        <dbReference type="RuleBase" id="RU003357"/>
    </source>
</evidence>
<dbReference type="GO" id="GO:0006826">
    <property type="term" value="P:iron ion transport"/>
    <property type="evidence" value="ECO:0007669"/>
    <property type="project" value="UniProtKB-KW"/>
</dbReference>
<dbReference type="PANTHER" id="PTHR32552:SF81">
    <property type="entry name" value="TONB-DEPENDENT OUTER MEMBRANE RECEPTOR"/>
    <property type="match status" value="1"/>
</dbReference>
<keyword evidence="10 11" id="KW-0998">Cell outer membrane</keyword>
<name>T0GSX3_9SPHN</name>
<evidence type="ECO:0000256" key="11">
    <source>
        <dbReference type="PROSITE-ProRule" id="PRU01360"/>
    </source>
</evidence>
<dbReference type="PANTHER" id="PTHR32552">
    <property type="entry name" value="FERRICHROME IRON RECEPTOR-RELATED"/>
    <property type="match status" value="1"/>
</dbReference>
<reference evidence="15 16" key="1">
    <citation type="journal article" date="2013" name="Genome Announc.">
        <title>Draft Genome Sequence of Sphingobium quisquiliarum Strain P25T, a Novel Hexachlorocyclohexane (HCH)-Degrading Bacterium Isolated from an HCH Dumpsite.</title>
        <authorList>
            <person name="Kumar Singh A."/>
            <person name="Sangwan N."/>
            <person name="Sharma A."/>
            <person name="Gupta V."/>
            <person name="Khurana J.P."/>
            <person name="Lal R."/>
        </authorList>
    </citation>
    <scope>NUCLEOTIDE SEQUENCE [LARGE SCALE GENOMIC DNA]</scope>
    <source>
        <strain evidence="15 16">P25</strain>
    </source>
</reference>
<gene>
    <name evidence="15" type="ORF">L288_10330</name>
</gene>
<dbReference type="InterPro" id="IPR036942">
    <property type="entry name" value="Beta-barrel_TonB_sf"/>
</dbReference>
<dbReference type="Pfam" id="PF07715">
    <property type="entry name" value="Plug"/>
    <property type="match status" value="1"/>
</dbReference>
<keyword evidence="8 12" id="KW-0798">TonB box</keyword>
<keyword evidence="5 11" id="KW-0812">Transmembrane</keyword>